<organism evidence="3">
    <name type="scientific">Arion vulgaris</name>
    <dbReference type="NCBI Taxonomy" id="1028688"/>
    <lineage>
        <taxon>Eukaryota</taxon>
        <taxon>Metazoa</taxon>
        <taxon>Spiralia</taxon>
        <taxon>Lophotrochozoa</taxon>
        <taxon>Mollusca</taxon>
        <taxon>Gastropoda</taxon>
        <taxon>Heterobranchia</taxon>
        <taxon>Euthyneura</taxon>
        <taxon>Panpulmonata</taxon>
        <taxon>Eupulmonata</taxon>
        <taxon>Stylommatophora</taxon>
        <taxon>Helicina</taxon>
        <taxon>Arionoidea</taxon>
        <taxon>Arionidae</taxon>
        <taxon>Arion</taxon>
    </lineage>
</organism>
<dbReference type="PROSITE" id="PS51703">
    <property type="entry name" value="DZF"/>
    <property type="match status" value="1"/>
</dbReference>
<dbReference type="SMART" id="SM00572">
    <property type="entry name" value="DZF"/>
    <property type="match status" value="1"/>
</dbReference>
<evidence type="ECO:0000259" key="2">
    <source>
        <dbReference type="PROSITE" id="PS51703"/>
    </source>
</evidence>
<dbReference type="Gene3D" id="1.10.1410.40">
    <property type="match status" value="1"/>
</dbReference>
<evidence type="ECO:0000256" key="1">
    <source>
        <dbReference type="SAM" id="MobiDB-lite"/>
    </source>
</evidence>
<accession>A0A0B7B826</accession>
<dbReference type="EMBL" id="HACG01041566">
    <property type="protein sequence ID" value="CEK88431.1"/>
    <property type="molecule type" value="Transcribed_RNA"/>
</dbReference>
<dbReference type="GO" id="GO:0003725">
    <property type="term" value="F:double-stranded RNA binding"/>
    <property type="evidence" value="ECO:0007669"/>
    <property type="project" value="TreeGrafter"/>
</dbReference>
<dbReference type="PANTHER" id="PTHR45762:SF3">
    <property type="entry name" value="ZINC-FINGER PROTEIN AT 72D, ISOFORM B"/>
    <property type="match status" value="1"/>
</dbReference>
<feature type="region of interest" description="Disordered" evidence="1">
    <location>
        <begin position="103"/>
        <end position="129"/>
    </location>
</feature>
<feature type="compositionally biased region" description="Basic and acidic residues" evidence="1">
    <location>
        <begin position="114"/>
        <end position="129"/>
    </location>
</feature>
<proteinExistence type="predicted"/>
<dbReference type="Pfam" id="PF20965">
    <property type="entry name" value="DZF_C"/>
    <property type="match status" value="1"/>
</dbReference>
<dbReference type="PANTHER" id="PTHR45762">
    <property type="entry name" value="ZINC FINGER RNA-BINDING PROTEIN"/>
    <property type="match status" value="1"/>
</dbReference>
<dbReference type="AlphaFoldDB" id="A0A0B7B826"/>
<feature type="domain" description="DZF" evidence="2">
    <location>
        <begin position="1"/>
        <end position="124"/>
    </location>
</feature>
<evidence type="ECO:0000313" key="3">
    <source>
        <dbReference type="EMBL" id="CEK88431.1"/>
    </source>
</evidence>
<dbReference type="GO" id="GO:0071011">
    <property type="term" value="C:precatalytic spliceosome"/>
    <property type="evidence" value="ECO:0007669"/>
    <property type="project" value="TreeGrafter"/>
</dbReference>
<protein>
    <recommendedName>
        <fullName evidence="2">DZF domain-containing protein</fullName>
    </recommendedName>
</protein>
<gene>
    <name evidence="3" type="primary">ORF165274</name>
</gene>
<dbReference type="InterPro" id="IPR049402">
    <property type="entry name" value="DZF_dom_C"/>
</dbReference>
<dbReference type="InterPro" id="IPR006561">
    <property type="entry name" value="DZF_dom"/>
</dbReference>
<reference evidence="3" key="1">
    <citation type="submission" date="2014-12" db="EMBL/GenBank/DDBJ databases">
        <title>Insight into the proteome of Arion vulgaris.</title>
        <authorList>
            <person name="Aradska J."/>
            <person name="Bulat T."/>
            <person name="Smidak R."/>
            <person name="Sarate P."/>
            <person name="Gangsoo J."/>
            <person name="Sialana F."/>
            <person name="Bilban M."/>
            <person name="Lubec G."/>
        </authorList>
    </citation>
    <scope>NUCLEOTIDE SEQUENCE</scope>
    <source>
        <tissue evidence="3">Skin</tissue>
    </source>
</reference>
<dbReference type="GO" id="GO:0003727">
    <property type="term" value="F:single-stranded RNA binding"/>
    <property type="evidence" value="ECO:0007669"/>
    <property type="project" value="TreeGrafter"/>
</dbReference>
<sequence>MELLVEKCISTGGASMAPGDSLRRVFECIASGILLPGGPGLYDPCEKEPYDVSATLTHQQREDITALAQHTLRLIAFRQIHKVLGMDPLPTPKFAAKRFINRKRRQAGNTGEEGSEKKDRKEKVMEVTQ</sequence>
<dbReference type="FunFam" id="1.10.1410.40:FF:000001">
    <property type="entry name" value="interleukin enhancer-binding factor 3 isoform X1"/>
    <property type="match status" value="1"/>
</dbReference>
<name>A0A0B7B826_9EUPU</name>